<gene>
    <name evidence="10" type="ORF">MUN89_09230</name>
</gene>
<feature type="transmembrane region" description="Helical" evidence="9">
    <location>
        <begin position="55"/>
        <end position="72"/>
    </location>
</feature>
<feature type="transmembrane region" description="Helical" evidence="9">
    <location>
        <begin position="92"/>
        <end position="110"/>
    </location>
</feature>
<dbReference type="PANTHER" id="PTHR38438:SF1">
    <property type="entry name" value="RIBOFLAVIN TRANSPORTER RIBU"/>
    <property type="match status" value="1"/>
</dbReference>
<dbReference type="RefSeq" id="WP_244713082.1">
    <property type="nucleotide sequence ID" value="NZ_CP095073.1"/>
</dbReference>
<evidence type="ECO:0000256" key="5">
    <source>
        <dbReference type="ARBA" id="ARBA00022692"/>
    </source>
</evidence>
<keyword evidence="7 8" id="KW-0472">Membrane</keyword>
<keyword evidence="11" id="KW-1185">Reference proteome</keyword>
<keyword evidence="6 9" id="KW-1133">Transmembrane helix</keyword>
<accession>A0ABY4ENN3</accession>
<evidence type="ECO:0000313" key="10">
    <source>
        <dbReference type="EMBL" id="UOQ46075.1"/>
    </source>
</evidence>
<comment type="subcellular location">
    <subcellularLocation>
        <location evidence="1">Cell membrane</location>
        <topology evidence="1">Multi-pass membrane protein</topology>
    </subcellularLocation>
</comment>
<keyword evidence="5 9" id="KW-0812">Transmembrane</keyword>
<evidence type="ECO:0000256" key="4">
    <source>
        <dbReference type="ARBA" id="ARBA00022475"/>
    </source>
</evidence>
<evidence type="ECO:0000256" key="1">
    <source>
        <dbReference type="ARBA" id="ARBA00004651"/>
    </source>
</evidence>
<feature type="transmembrane region" description="Helical" evidence="9">
    <location>
        <begin position="122"/>
        <end position="149"/>
    </location>
</feature>
<dbReference type="Pfam" id="PF12822">
    <property type="entry name" value="ECF_trnsprt"/>
    <property type="match status" value="1"/>
</dbReference>
<evidence type="ECO:0000256" key="3">
    <source>
        <dbReference type="ARBA" id="ARBA00022448"/>
    </source>
</evidence>
<evidence type="ECO:0000256" key="2">
    <source>
        <dbReference type="ARBA" id="ARBA00005540"/>
    </source>
</evidence>
<dbReference type="Gene3D" id="1.10.1760.20">
    <property type="match status" value="1"/>
</dbReference>
<protein>
    <recommendedName>
        <fullName evidence="8">Riboflavin transporter</fullName>
    </recommendedName>
</protein>
<proteinExistence type="inferred from homology"/>
<comment type="similarity">
    <text evidence="2 8">Belongs to the prokaryotic riboflavin transporter (P-RFT) (TC 2.A.87) family.</text>
</comment>
<evidence type="ECO:0000256" key="7">
    <source>
        <dbReference type="ARBA" id="ARBA00023136"/>
    </source>
</evidence>
<reference evidence="10 11" key="1">
    <citation type="submission" date="2022-04" db="EMBL/GenBank/DDBJ databases">
        <title>Halobacillus sp. isolated from saltern.</title>
        <authorList>
            <person name="Won M."/>
            <person name="Lee C.-M."/>
            <person name="Woen H.-Y."/>
            <person name="Kwon S.-W."/>
        </authorList>
    </citation>
    <scope>NUCLEOTIDE SEQUENCE [LARGE SCALE GENOMIC DNA]</scope>
    <source>
        <strain evidence="10 11">SSBR10-3</strain>
    </source>
</reference>
<evidence type="ECO:0000256" key="6">
    <source>
        <dbReference type="ARBA" id="ARBA00022989"/>
    </source>
</evidence>
<dbReference type="PANTHER" id="PTHR38438">
    <property type="entry name" value="RIBOFLAVIN TRANSPORTER RIBU"/>
    <property type="match status" value="1"/>
</dbReference>
<dbReference type="PIRSF" id="PIRSF037778">
    <property type="entry name" value="UCP037778_transp_RibU"/>
    <property type="match status" value="1"/>
</dbReference>
<feature type="transmembrane region" description="Helical" evidence="9">
    <location>
        <begin position="18"/>
        <end position="43"/>
    </location>
</feature>
<comment type="function">
    <text evidence="8">Probably a riboflavin-binding protein that interacts with the energy-coupling factor (ECF) ABC-transporter complex.</text>
</comment>
<feature type="transmembrane region" description="Helical" evidence="9">
    <location>
        <begin position="161"/>
        <end position="188"/>
    </location>
</feature>
<sequence>MKDEGGWMMNRNGQSSKLFKLVIIALFGSISVVLMLLNFPLPLLPQYLKVDFSEIPALIAAILFTPLAGIAVEGLKNVLYFIYTGASDPVGVVANFTAGLLFVVPAAMFYRRFKSTKGLVSGIVVSIVITAVSMSVLNYFFILPAYSWFMGMEMMSAQMKWTTVVAAILPFNALKGLIIGVLFVPVFIKLRPWIEQKRMQSNSSSAA</sequence>
<dbReference type="EMBL" id="CP095073">
    <property type="protein sequence ID" value="UOQ46075.1"/>
    <property type="molecule type" value="Genomic_DNA"/>
</dbReference>
<dbReference type="InterPro" id="IPR025720">
    <property type="entry name" value="RibU"/>
</dbReference>
<organism evidence="10 11">
    <name type="scientific">Halobacillus salinarum</name>
    <dbReference type="NCBI Taxonomy" id="2932257"/>
    <lineage>
        <taxon>Bacteria</taxon>
        <taxon>Bacillati</taxon>
        <taxon>Bacillota</taxon>
        <taxon>Bacilli</taxon>
        <taxon>Bacillales</taxon>
        <taxon>Bacillaceae</taxon>
        <taxon>Halobacillus</taxon>
    </lineage>
</organism>
<evidence type="ECO:0000313" key="11">
    <source>
        <dbReference type="Proteomes" id="UP000831787"/>
    </source>
</evidence>
<evidence type="ECO:0000256" key="9">
    <source>
        <dbReference type="SAM" id="Phobius"/>
    </source>
</evidence>
<keyword evidence="4 8" id="KW-1003">Cell membrane</keyword>
<keyword evidence="3 8" id="KW-0813">Transport</keyword>
<name>A0ABY4ENN3_9BACI</name>
<dbReference type="InterPro" id="IPR024529">
    <property type="entry name" value="ECF_trnsprt_substrate-spec"/>
</dbReference>
<evidence type="ECO:0000256" key="8">
    <source>
        <dbReference type="PIRNR" id="PIRNR037778"/>
    </source>
</evidence>
<dbReference type="Proteomes" id="UP000831787">
    <property type="component" value="Chromosome"/>
</dbReference>